<accession>A0A1E3H3M1</accession>
<comment type="caution">
    <text evidence="1">The sequence shown here is derived from an EMBL/GenBank/DDBJ whole genome shotgun (WGS) entry which is preliminary data.</text>
</comment>
<gene>
    <name evidence="1" type="ORF">A6302_01756</name>
</gene>
<sequence>MEISGSNQRVVWSVARNDSALTKGAASPAPIPDEVAIDGRQVIVTRVRYRYESPLSSFMSAVTGSDGYDLEHVFMQHPRIGTAVNYQ</sequence>
<reference evidence="1 2" key="1">
    <citation type="submission" date="2016-07" db="EMBL/GenBank/DDBJ databases">
        <title>Draft Genome Sequence of Methylobrevis pamukkalensis PK2.</title>
        <authorList>
            <person name="Vasilenko O.V."/>
            <person name="Doronina N.V."/>
            <person name="Shmareva M.N."/>
            <person name="Tarlachkov S.V."/>
            <person name="Mustakhimov I."/>
            <person name="Trotsenko Y.A."/>
        </authorList>
    </citation>
    <scope>NUCLEOTIDE SEQUENCE [LARGE SCALE GENOMIC DNA]</scope>
    <source>
        <strain evidence="1 2">PK2</strain>
    </source>
</reference>
<dbReference type="Proteomes" id="UP000094622">
    <property type="component" value="Unassembled WGS sequence"/>
</dbReference>
<name>A0A1E3H3M1_9HYPH</name>
<keyword evidence="2" id="KW-1185">Reference proteome</keyword>
<organism evidence="1 2">
    <name type="scientific">Methylobrevis pamukkalensis</name>
    <dbReference type="NCBI Taxonomy" id="1439726"/>
    <lineage>
        <taxon>Bacteria</taxon>
        <taxon>Pseudomonadati</taxon>
        <taxon>Pseudomonadota</taxon>
        <taxon>Alphaproteobacteria</taxon>
        <taxon>Hyphomicrobiales</taxon>
        <taxon>Pleomorphomonadaceae</taxon>
        <taxon>Methylobrevis</taxon>
    </lineage>
</organism>
<dbReference type="EMBL" id="MCRJ01000035">
    <property type="protein sequence ID" value="ODN70912.1"/>
    <property type="molecule type" value="Genomic_DNA"/>
</dbReference>
<dbReference type="AlphaFoldDB" id="A0A1E3H3M1"/>
<evidence type="ECO:0000313" key="1">
    <source>
        <dbReference type="EMBL" id="ODN70912.1"/>
    </source>
</evidence>
<evidence type="ECO:0000313" key="2">
    <source>
        <dbReference type="Proteomes" id="UP000094622"/>
    </source>
</evidence>
<dbReference type="RefSeq" id="WP_069306572.1">
    <property type="nucleotide sequence ID" value="NZ_MCRJ01000035.1"/>
</dbReference>
<proteinExistence type="predicted"/>
<protein>
    <submittedName>
        <fullName evidence="1">Uncharacterized protein</fullName>
    </submittedName>
</protein>